<feature type="region of interest" description="Disordered" evidence="1">
    <location>
        <begin position="1"/>
        <end position="23"/>
    </location>
</feature>
<evidence type="ECO:0000313" key="3">
    <source>
        <dbReference type="Proteomes" id="UP001175271"/>
    </source>
</evidence>
<sequence>MAGDVVRTGERVGGGQRPGGKATLTLPGRYKERTCSPPFGAASEAAGAAAFGGDAIAEVWISGLGWCGIDISLEMQSTDLRDGCGCDVEDYSRRPRLLSPEYIKSANHVDESLGILLDMSTSDARLEKGLCHQAVKSVHTCSIKEQPQRQLEHRRLMCQNSSDFSPP</sequence>
<proteinExistence type="predicted"/>
<name>A0AA39M032_9BILA</name>
<reference evidence="2" key="1">
    <citation type="submission" date="2023-06" db="EMBL/GenBank/DDBJ databases">
        <title>Genomic analysis of the entomopathogenic nematode Steinernema hermaphroditum.</title>
        <authorList>
            <person name="Schwarz E.M."/>
            <person name="Heppert J.K."/>
            <person name="Baniya A."/>
            <person name="Schwartz H.T."/>
            <person name="Tan C.-H."/>
            <person name="Antoshechkin I."/>
            <person name="Sternberg P.W."/>
            <person name="Goodrich-Blair H."/>
            <person name="Dillman A.R."/>
        </authorList>
    </citation>
    <scope>NUCLEOTIDE SEQUENCE</scope>
    <source>
        <strain evidence="2">PS9179</strain>
        <tissue evidence="2">Whole animal</tissue>
    </source>
</reference>
<comment type="caution">
    <text evidence="2">The sequence shown here is derived from an EMBL/GenBank/DDBJ whole genome shotgun (WGS) entry which is preliminary data.</text>
</comment>
<dbReference type="EMBL" id="JAUCMV010000002">
    <property type="protein sequence ID" value="KAK0415654.1"/>
    <property type="molecule type" value="Genomic_DNA"/>
</dbReference>
<dbReference type="AlphaFoldDB" id="A0AA39M032"/>
<evidence type="ECO:0000313" key="2">
    <source>
        <dbReference type="EMBL" id="KAK0415654.1"/>
    </source>
</evidence>
<organism evidence="2 3">
    <name type="scientific">Steinernema hermaphroditum</name>
    <dbReference type="NCBI Taxonomy" id="289476"/>
    <lineage>
        <taxon>Eukaryota</taxon>
        <taxon>Metazoa</taxon>
        <taxon>Ecdysozoa</taxon>
        <taxon>Nematoda</taxon>
        <taxon>Chromadorea</taxon>
        <taxon>Rhabditida</taxon>
        <taxon>Tylenchina</taxon>
        <taxon>Panagrolaimomorpha</taxon>
        <taxon>Strongyloidoidea</taxon>
        <taxon>Steinernematidae</taxon>
        <taxon>Steinernema</taxon>
    </lineage>
</organism>
<protein>
    <submittedName>
        <fullName evidence="2">Uncharacterized protein</fullName>
    </submittedName>
</protein>
<evidence type="ECO:0000256" key="1">
    <source>
        <dbReference type="SAM" id="MobiDB-lite"/>
    </source>
</evidence>
<accession>A0AA39M032</accession>
<dbReference type="Proteomes" id="UP001175271">
    <property type="component" value="Unassembled WGS sequence"/>
</dbReference>
<gene>
    <name evidence="2" type="ORF">QR680_012042</name>
</gene>
<keyword evidence="3" id="KW-1185">Reference proteome</keyword>